<evidence type="ECO:0000256" key="1">
    <source>
        <dbReference type="ARBA" id="ARBA00022737"/>
    </source>
</evidence>
<protein>
    <recommendedName>
        <fullName evidence="4">K Homology domain-containing protein</fullName>
    </recommendedName>
</protein>
<accession>A0A8R1DX86</accession>
<dbReference type="SUPFAM" id="SSF54791">
    <property type="entry name" value="Eukaryotic type KH-domain (KH-domain type I)"/>
    <property type="match status" value="2"/>
</dbReference>
<dbReference type="Gene3D" id="3.30.310.210">
    <property type="match status" value="2"/>
</dbReference>
<evidence type="ECO:0000313" key="5">
    <source>
        <dbReference type="EnsemblMetazoa" id="CJA13726.1"/>
    </source>
</evidence>
<organism evidence="5 6">
    <name type="scientific">Caenorhabditis japonica</name>
    <dbReference type="NCBI Taxonomy" id="281687"/>
    <lineage>
        <taxon>Eukaryota</taxon>
        <taxon>Metazoa</taxon>
        <taxon>Ecdysozoa</taxon>
        <taxon>Nematoda</taxon>
        <taxon>Chromadorea</taxon>
        <taxon>Rhabditida</taxon>
        <taxon>Rhabditina</taxon>
        <taxon>Rhabditomorpha</taxon>
        <taxon>Rhabditoidea</taxon>
        <taxon>Rhabditidae</taxon>
        <taxon>Peloderinae</taxon>
        <taxon>Caenorhabditis</taxon>
    </lineage>
</organism>
<reference evidence="5" key="2">
    <citation type="submission" date="2022-06" db="UniProtKB">
        <authorList>
            <consortium name="EnsemblMetazoa"/>
        </authorList>
    </citation>
    <scope>IDENTIFICATION</scope>
    <source>
        <strain evidence="5">DF5081</strain>
    </source>
</reference>
<feature type="domain" description="K Homology" evidence="4">
    <location>
        <begin position="485"/>
        <end position="552"/>
    </location>
</feature>
<evidence type="ECO:0000313" key="6">
    <source>
        <dbReference type="Proteomes" id="UP000005237"/>
    </source>
</evidence>
<dbReference type="InterPro" id="IPR004088">
    <property type="entry name" value="KH_dom_type_1"/>
</dbReference>
<dbReference type="EnsemblMetazoa" id="CJA13726.1">
    <property type="protein sequence ID" value="CJA13726.1"/>
    <property type="gene ID" value="WBGene00132930"/>
</dbReference>
<evidence type="ECO:0000256" key="3">
    <source>
        <dbReference type="SAM" id="MobiDB-lite"/>
    </source>
</evidence>
<keyword evidence="1" id="KW-0677">Repeat</keyword>
<evidence type="ECO:0000256" key="2">
    <source>
        <dbReference type="PROSITE-ProRule" id="PRU00117"/>
    </source>
</evidence>
<keyword evidence="2" id="KW-0694">RNA-binding</keyword>
<evidence type="ECO:0000259" key="4">
    <source>
        <dbReference type="SMART" id="SM00322"/>
    </source>
</evidence>
<dbReference type="SMART" id="SM00322">
    <property type="entry name" value="KH"/>
    <property type="match status" value="3"/>
</dbReference>
<feature type="region of interest" description="Disordered" evidence="3">
    <location>
        <begin position="159"/>
        <end position="213"/>
    </location>
</feature>
<feature type="domain" description="K Homology" evidence="4">
    <location>
        <begin position="406"/>
        <end position="477"/>
    </location>
</feature>
<name>A0A8R1DX86_CAEJA</name>
<dbReference type="PANTHER" id="PTHR10288">
    <property type="entry name" value="KH DOMAIN CONTAINING RNA BINDING PROTEIN"/>
    <property type="match status" value="1"/>
</dbReference>
<sequence>MSRRGRIYRNNNNFIARPLRKFVNPELAHPFSKKFGRKVWKNYESGDLHVEVGQHNEPQFGFYPDRGPRFYFRDNLPHVSERRNSVENMRFFVNNNEADPFQEYNSNNMDPFPHQQQYPEFQNSFFPDNNQDLDYFAEPPQHFHNFSDEFSMNSQMNTGFDNSQNRPLRRNFARNDRYVNRSRQNSYNSEFHYSQQNDYQNPYQPRSRTPSPPRITFSEIPEDFQMTDGLVDDEEPELPSECKYVAQSNPEFEEIEEDAHLPKHVVPATSLEIVECFLGTIAEESNCQLRILPGIQAWRIISLKGSDENIEIAKELIDDVVMNDQDDRLNSLSIFVQVPETSKGAVIGLNSENLRSISLSTGCIIEVPICTVSNPPLKLIGDTNDVKEAKSIIEGIIRNTIDGGKEEYEVHLLIPRFYVGNVVGFKRKLLKQIERDSGAKCSLRRDMNPEARNRLIEVWGSDKQIEFVLERVQEILDKDAPKDDDAGVFDIDLRLDQVEKLTANKGEAMRLISKQSDAKIIIVEEDHGATVTVSGGLTEAEFARHLVAVHIGNLPEDAAFIPYGYNNRSKVKKEIKRKPKKQTFTVIVPKNSPKYSESFEIATPSAPSMSLACSSPSFIKTEPP</sequence>
<dbReference type="PROSITE" id="PS50084">
    <property type="entry name" value="KH_TYPE_1"/>
    <property type="match status" value="2"/>
</dbReference>
<dbReference type="GO" id="GO:0003723">
    <property type="term" value="F:RNA binding"/>
    <property type="evidence" value="ECO:0007669"/>
    <property type="project" value="UniProtKB-UniRule"/>
</dbReference>
<dbReference type="Proteomes" id="UP000005237">
    <property type="component" value="Unassembled WGS sequence"/>
</dbReference>
<dbReference type="InterPro" id="IPR036612">
    <property type="entry name" value="KH_dom_type_1_sf"/>
</dbReference>
<reference evidence="6" key="1">
    <citation type="submission" date="2010-08" db="EMBL/GenBank/DDBJ databases">
        <authorList>
            <consortium name="Caenorhabditis japonica Sequencing Consortium"/>
            <person name="Wilson R.K."/>
        </authorList>
    </citation>
    <scope>NUCLEOTIDE SEQUENCE [LARGE SCALE GENOMIC DNA]</scope>
    <source>
        <strain evidence="6">DF5081</strain>
    </source>
</reference>
<dbReference type="CDD" id="cd00105">
    <property type="entry name" value="KH-I"/>
    <property type="match status" value="2"/>
</dbReference>
<dbReference type="InterPro" id="IPR004087">
    <property type="entry name" value="KH_dom"/>
</dbReference>
<feature type="compositionally biased region" description="Polar residues" evidence="3">
    <location>
        <begin position="181"/>
        <end position="204"/>
    </location>
</feature>
<keyword evidence="6" id="KW-1185">Reference proteome</keyword>
<proteinExistence type="predicted"/>
<dbReference type="Pfam" id="PF00013">
    <property type="entry name" value="KH_1"/>
    <property type="match status" value="2"/>
</dbReference>
<feature type="domain" description="K Homology" evidence="4">
    <location>
        <begin position="330"/>
        <end position="398"/>
    </location>
</feature>
<dbReference type="AlphaFoldDB" id="A0A8R1DX86"/>